<dbReference type="EMBL" id="OV725078">
    <property type="protein sequence ID" value="CAH1392750.1"/>
    <property type="molecule type" value="Genomic_DNA"/>
</dbReference>
<sequence>MQSKPSPPVCFIKMGIKIKHPGIVNRARYMPQNPAVLATKSSNGTVYIYNVRKMFLAAKNKEKYNPELKLKALTAGGSGMSWNPNRKGYIVSSSTNERTIRLWDINSKPIKDGSSLNKFIRGHPSGVKDCAWHCLHSSLFGSTGKGKHIHIWDIRADFTKMPAITGIGHTSSVNCISFNYFSDHLLATGSSDQTIAIWDLRKMKSPSHQIYWHKAETCQLHWSPNNESILASSGVDARLLLWDISSIGAHQTLEGSKEGPPELLFIHGGHSDSILDFSWNLTEPWLLSSVSQDNVIQLWQMDSHIYDNNRAKKLSRMKSSKLKESLKGLAMPGSSKSLSKPVSQAYLESPSFEFPESSSRIEPPNIMESPDIPISSKSVSLPVRTSPKSQQPILTTCKSVEAFDYLAIPGPSKAPDLTSEFLLSSESPFYPPSPLLDEFLKHDDMLLKPLPCLSPLSESLFEDSPKFVASPELPILPASIGWPKPSSSPMFIEDSPKTVASTELPKLPTSMESSKSVEMPPTPESIRLSELSPSGSPSPPESAKAILFSFSNKSKKYSESTKNTENINNQDKQEEEEALTQSDFSKFSSLDWQSYIPTPYEFSTFFTDTTTEQMPVTSRSTWYNCQGNDDSEKCRICFHLKTLNEADQSWSKDYQSPPMCFSPLSDFSQEDSSSVDCLTFSNTPNPLDISQSPDMKIQSSTMYFSSPHMFSSESPANEEYATFSEIQDPSGSSQSADAKSSDSLIQLIEDCIGTPYFQTPADVILTSDHEEPPNNPLNPDDTAYQDFQMLPESEVPVNILDPSDSHITSDMITPKDITDYLEETIFSNFQTPAVSPPFQNNNTIQNVPVYPEGTPNIQKSQDDPVSTITNISNSNILVFPDFQDIIESSP</sequence>
<feature type="compositionally biased region" description="Polar residues" evidence="7">
    <location>
        <begin position="560"/>
        <end position="570"/>
    </location>
</feature>
<organism evidence="8 9">
    <name type="scientific">Nezara viridula</name>
    <name type="common">Southern green stink bug</name>
    <name type="synonym">Cimex viridulus</name>
    <dbReference type="NCBI Taxonomy" id="85310"/>
    <lineage>
        <taxon>Eukaryota</taxon>
        <taxon>Metazoa</taxon>
        <taxon>Ecdysozoa</taxon>
        <taxon>Arthropoda</taxon>
        <taxon>Hexapoda</taxon>
        <taxon>Insecta</taxon>
        <taxon>Pterygota</taxon>
        <taxon>Neoptera</taxon>
        <taxon>Paraneoptera</taxon>
        <taxon>Hemiptera</taxon>
        <taxon>Heteroptera</taxon>
        <taxon>Panheteroptera</taxon>
        <taxon>Pentatomomorpha</taxon>
        <taxon>Pentatomoidea</taxon>
        <taxon>Pentatomidae</taxon>
        <taxon>Pentatominae</taxon>
        <taxon>Nezara</taxon>
    </lineage>
</organism>
<feature type="region of interest" description="Disordered" evidence="7">
    <location>
        <begin position="354"/>
        <end position="386"/>
    </location>
</feature>
<feature type="region of interest" description="Disordered" evidence="7">
    <location>
        <begin position="482"/>
        <end position="580"/>
    </location>
</feature>
<dbReference type="InterPro" id="IPR050459">
    <property type="entry name" value="WD_repeat_RBAP46/RBAP48/MSI1"/>
</dbReference>
<dbReference type="Pfam" id="PF00400">
    <property type="entry name" value="WD40"/>
    <property type="match status" value="3"/>
</dbReference>
<keyword evidence="4" id="KW-0677">Repeat</keyword>
<evidence type="ECO:0000313" key="8">
    <source>
        <dbReference type="EMBL" id="CAH1392750.1"/>
    </source>
</evidence>
<proteinExistence type="inferred from homology"/>
<keyword evidence="5" id="KW-0539">Nucleus</keyword>
<accession>A0A9P0E8E4</accession>
<dbReference type="InterPro" id="IPR015943">
    <property type="entry name" value="WD40/YVTN_repeat-like_dom_sf"/>
</dbReference>
<evidence type="ECO:0000256" key="4">
    <source>
        <dbReference type="ARBA" id="ARBA00022737"/>
    </source>
</evidence>
<dbReference type="Gene3D" id="2.130.10.10">
    <property type="entry name" value="YVTN repeat-like/Quinoprotein amine dehydrogenase"/>
    <property type="match status" value="1"/>
</dbReference>
<comment type="subcellular location">
    <subcellularLocation>
        <location evidence="1">Nucleus</location>
    </subcellularLocation>
</comment>
<dbReference type="InterPro" id="IPR020472">
    <property type="entry name" value="WD40_PAC1"/>
</dbReference>
<evidence type="ECO:0000313" key="9">
    <source>
        <dbReference type="Proteomes" id="UP001152798"/>
    </source>
</evidence>
<evidence type="ECO:0000256" key="5">
    <source>
        <dbReference type="ARBA" id="ARBA00023242"/>
    </source>
</evidence>
<dbReference type="OrthoDB" id="1930760at2759"/>
<evidence type="ECO:0000256" key="7">
    <source>
        <dbReference type="SAM" id="MobiDB-lite"/>
    </source>
</evidence>
<feature type="repeat" description="WD" evidence="6">
    <location>
        <begin position="166"/>
        <end position="208"/>
    </location>
</feature>
<dbReference type="PROSITE" id="PS50082">
    <property type="entry name" value="WD_REPEATS_2"/>
    <property type="match status" value="3"/>
</dbReference>
<evidence type="ECO:0000256" key="3">
    <source>
        <dbReference type="ARBA" id="ARBA00022574"/>
    </source>
</evidence>
<name>A0A9P0E8E4_NEZVI</name>
<dbReference type="PRINTS" id="PR00320">
    <property type="entry name" value="GPROTEINBRPT"/>
</dbReference>
<evidence type="ECO:0000256" key="2">
    <source>
        <dbReference type="ARBA" id="ARBA00009341"/>
    </source>
</evidence>
<dbReference type="PROSITE" id="PS50294">
    <property type="entry name" value="WD_REPEATS_REGION"/>
    <property type="match status" value="1"/>
</dbReference>
<dbReference type="GO" id="GO:0005634">
    <property type="term" value="C:nucleus"/>
    <property type="evidence" value="ECO:0007669"/>
    <property type="project" value="UniProtKB-SubCell"/>
</dbReference>
<dbReference type="InterPro" id="IPR019775">
    <property type="entry name" value="WD40_repeat_CS"/>
</dbReference>
<evidence type="ECO:0000256" key="6">
    <source>
        <dbReference type="PROSITE-ProRule" id="PRU00221"/>
    </source>
</evidence>
<dbReference type="PANTHER" id="PTHR22850">
    <property type="entry name" value="WD40 REPEAT FAMILY"/>
    <property type="match status" value="1"/>
</dbReference>
<dbReference type="SMART" id="SM00320">
    <property type="entry name" value="WD40"/>
    <property type="match status" value="6"/>
</dbReference>
<evidence type="ECO:0000256" key="1">
    <source>
        <dbReference type="ARBA" id="ARBA00004123"/>
    </source>
</evidence>
<dbReference type="SUPFAM" id="SSF50978">
    <property type="entry name" value="WD40 repeat-like"/>
    <property type="match status" value="1"/>
</dbReference>
<reference evidence="8" key="1">
    <citation type="submission" date="2022-01" db="EMBL/GenBank/DDBJ databases">
        <authorList>
            <person name="King R."/>
        </authorList>
    </citation>
    <scope>NUCLEOTIDE SEQUENCE</scope>
</reference>
<feature type="repeat" description="WD" evidence="6">
    <location>
        <begin position="210"/>
        <end position="246"/>
    </location>
</feature>
<dbReference type="AlphaFoldDB" id="A0A9P0E8E4"/>
<feature type="compositionally biased region" description="Low complexity" evidence="7">
    <location>
        <begin position="354"/>
        <end position="364"/>
    </location>
</feature>
<comment type="similarity">
    <text evidence="2">Belongs to the WD repeat RBAP46/RBAP48/MSI1 family.</text>
</comment>
<keyword evidence="9" id="KW-1185">Reference proteome</keyword>
<feature type="repeat" description="WD" evidence="6">
    <location>
        <begin position="267"/>
        <end position="303"/>
    </location>
</feature>
<keyword evidence="3 6" id="KW-0853">WD repeat</keyword>
<dbReference type="InterPro" id="IPR001680">
    <property type="entry name" value="WD40_rpt"/>
</dbReference>
<gene>
    <name evidence="8" type="ORF">NEZAVI_LOCUS3520</name>
</gene>
<protein>
    <submittedName>
        <fullName evidence="8">Uncharacterized protein</fullName>
    </submittedName>
</protein>
<dbReference type="PROSITE" id="PS00678">
    <property type="entry name" value="WD_REPEATS_1"/>
    <property type="match status" value="2"/>
</dbReference>
<dbReference type="InterPro" id="IPR036322">
    <property type="entry name" value="WD40_repeat_dom_sf"/>
</dbReference>
<dbReference type="Proteomes" id="UP001152798">
    <property type="component" value="Chromosome 2"/>
</dbReference>